<dbReference type="GO" id="GO:0003677">
    <property type="term" value="F:DNA binding"/>
    <property type="evidence" value="ECO:0007669"/>
    <property type="project" value="UniProtKB-KW"/>
</dbReference>
<accession>A0A1Y0EPM6</accession>
<dbReference type="PROSITE" id="PS50931">
    <property type="entry name" value="HTH_LYSR"/>
    <property type="match status" value="1"/>
</dbReference>
<dbReference type="SUPFAM" id="SSF46785">
    <property type="entry name" value="Winged helix' DNA-binding domain"/>
    <property type="match status" value="1"/>
</dbReference>
<evidence type="ECO:0000313" key="6">
    <source>
        <dbReference type="EMBL" id="ARU05583.1"/>
    </source>
</evidence>
<dbReference type="Pfam" id="PF03466">
    <property type="entry name" value="LysR_substrate"/>
    <property type="match status" value="1"/>
</dbReference>
<dbReference type="GO" id="GO:0032993">
    <property type="term" value="C:protein-DNA complex"/>
    <property type="evidence" value="ECO:0007669"/>
    <property type="project" value="TreeGrafter"/>
</dbReference>
<dbReference type="PANTHER" id="PTHR30346">
    <property type="entry name" value="TRANSCRIPTIONAL DUAL REGULATOR HCAR-RELATED"/>
    <property type="match status" value="1"/>
</dbReference>
<dbReference type="EMBL" id="CP021455">
    <property type="protein sequence ID" value="ARU05583.1"/>
    <property type="molecule type" value="Genomic_DNA"/>
</dbReference>
<keyword evidence="7" id="KW-1185">Reference proteome</keyword>
<dbReference type="GO" id="GO:0003700">
    <property type="term" value="F:DNA-binding transcription factor activity"/>
    <property type="evidence" value="ECO:0007669"/>
    <property type="project" value="InterPro"/>
</dbReference>
<comment type="similarity">
    <text evidence="1">Belongs to the LysR transcriptional regulatory family.</text>
</comment>
<sequence>MELRHLRYFLVLAEELHYGRAAERLAMSQPPLSVAIRQLEDAVGTRLLERNSKSVRLTAAGKALAVSARQVLEQAEEAKRLAHAVGEGKAGRLRVGFVGGMLFRGLAQALQQLAHTHPLLEVHLTEMNTHDQLLALAQGRLELAFVHSAPPQPGLQVQLLASEQFVACLPQGHRLAGQPRIELAQLADEAFVLFSATASPDYHVQILHLCAQAGLNPAIRHEVRHWLSVVSMVAQGMGVALVPQSLSQAGLPGVAYLPLRHRVSPSQTFAAWRTESDPAVAALLGHLTSRPGDEVRSPAPPEA</sequence>
<dbReference type="Proteomes" id="UP000196138">
    <property type="component" value="Chromosome"/>
</dbReference>
<evidence type="ECO:0000313" key="7">
    <source>
        <dbReference type="Proteomes" id="UP000196138"/>
    </source>
</evidence>
<dbReference type="InterPro" id="IPR000847">
    <property type="entry name" value="LysR_HTH_N"/>
</dbReference>
<dbReference type="FunFam" id="1.10.10.10:FF:000001">
    <property type="entry name" value="LysR family transcriptional regulator"/>
    <property type="match status" value="1"/>
</dbReference>
<dbReference type="Gene3D" id="3.40.190.10">
    <property type="entry name" value="Periplasmic binding protein-like II"/>
    <property type="match status" value="2"/>
</dbReference>
<dbReference type="SUPFAM" id="SSF53850">
    <property type="entry name" value="Periplasmic binding protein-like II"/>
    <property type="match status" value="1"/>
</dbReference>
<keyword evidence="2" id="KW-0805">Transcription regulation</keyword>
<organism evidence="6 7">
    <name type="scientific">Comamonas serinivorans</name>
    <dbReference type="NCBI Taxonomy" id="1082851"/>
    <lineage>
        <taxon>Bacteria</taxon>
        <taxon>Pseudomonadati</taxon>
        <taxon>Pseudomonadota</taxon>
        <taxon>Betaproteobacteria</taxon>
        <taxon>Burkholderiales</taxon>
        <taxon>Comamonadaceae</taxon>
        <taxon>Comamonas</taxon>
    </lineage>
</organism>
<evidence type="ECO:0000256" key="3">
    <source>
        <dbReference type="ARBA" id="ARBA00023125"/>
    </source>
</evidence>
<dbReference type="OrthoDB" id="5292387at2"/>
<dbReference type="PANTHER" id="PTHR30346:SF0">
    <property type="entry name" value="HCA OPERON TRANSCRIPTIONAL ACTIVATOR HCAR"/>
    <property type="match status" value="1"/>
</dbReference>
<dbReference type="PRINTS" id="PR00039">
    <property type="entry name" value="HTHLYSR"/>
</dbReference>
<evidence type="ECO:0000259" key="5">
    <source>
        <dbReference type="PROSITE" id="PS50931"/>
    </source>
</evidence>
<feature type="domain" description="HTH lysR-type" evidence="5">
    <location>
        <begin position="1"/>
        <end position="58"/>
    </location>
</feature>
<keyword evidence="3" id="KW-0238">DNA-binding</keyword>
<dbReference type="InterPro" id="IPR036388">
    <property type="entry name" value="WH-like_DNA-bd_sf"/>
</dbReference>
<proteinExistence type="inferred from homology"/>
<dbReference type="KEGG" id="cser:CCO03_13610"/>
<dbReference type="RefSeq" id="WP_087281894.1">
    <property type="nucleotide sequence ID" value="NZ_CP021455.1"/>
</dbReference>
<dbReference type="Pfam" id="PF00126">
    <property type="entry name" value="HTH_1"/>
    <property type="match status" value="1"/>
</dbReference>
<dbReference type="InterPro" id="IPR005119">
    <property type="entry name" value="LysR_subst-bd"/>
</dbReference>
<dbReference type="Gene3D" id="1.10.10.10">
    <property type="entry name" value="Winged helix-like DNA-binding domain superfamily/Winged helix DNA-binding domain"/>
    <property type="match status" value="1"/>
</dbReference>
<name>A0A1Y0EPM6_9BURK</name>
<keyword evidence="4" id="KW-0804">Transcription</keyword>
<evidence type="ECO:0000256" key="4">
    <source>
        <dbReference type="ARBA" id="ARBA00023163"/>
    </source>
</evidence>
<reference evidence="6 7" key="1">
    <citation type="submission" date="2017-05" db="EMBL/GenBank/DDBJ databases">
        <authorList>
            <person name="Song R."/>
            <person name="Chenine A.L."/>
            <person name="Ruprecht R.M."/>
        </authorList>
    </citation>
    <scope>NUCLEOTIDE SEQUENCE [LARGE SCALE GENOMIC DNA]</scope>
    <source>
        <strain evidence="6 7">DSM 26136</strain>
    </source>
</reference>
<gene>
    <name evidence="6" type="ORF">CCO03_13610</name>
</gene>
<evidence type="ECO:0000256" key="2">
    <source>
        <dbReference type="ARBA" id="ARBA00023015"/>
    </source>
</evidence>
<dbReference type="AlphaFoldDB" id="A0A1Y0EPM6"/>
<protein>
    <submittedName>
        <fullName evidence="6">LysR family transcriptional regulator</fullName>
    </submittedName>
</protein>
<evidence type="ECO:0000256" key="1">
    <source>
        <dbReference type="ARBA" id="ARBA00009437"/>
    </source>
</evidence>
<dbReference type="InterPro" id="IPR036390">
    <property type="entry name" value="WH_DNA-bd_sf"/>
</dbReference>